<keyword evidence="17" id="KW-0547">Nucleotide-binding</keyword>
<keyword evidence="7 16" id="KW-0479">Metal-binding</keyword>
<dbReference type="EMBL" id="FOLT01000002">
    <property type="protein sequence ID" value="SFC02975.1"/>
    <property type="molecule type" value="Genomic_DNA"/>
</dbReference>
<evidence type="ECO:0000256" key="7">
    <source>
        <dbReference type="ARBA" id="ARBA00022723"/>
    </source>
</evidence>
<dbReference type="EC" id="1.16.1.1" evidence="3 16"/>
<dbReference type="CDD" id="cd00371">
    <property type="entry name" value="HMA"/>
    <property type="match status" value="1"/>
</dbReference>
<evidence type="ECO:0000256" key="14">
    <source>
        <dbReference type="ARBA" id="ARBA00031725"/>
    </source>
</evidence>
<evidence type="ECO:0000256" key="9">
    <source>
        <dbReference type="ARBA" id="ARBA00022857"/>
    </source>
</evidence>
<evidence type="ECO:0000256" key="13">
    <source>
        <dbReference type="ARBA" id="ARBA00023284"/>
    </source>
</evidence>
<dbReference type="InterPro" id="IPR023753">
    <property type="entry name" value="FAD/NAD-binding_dom"/>
</dbReference>
<dbReference type="Gene3D" id="3.30.390.30">
    <property type="match status" value="1"/>
</dbReference>
<keyword evidence="11 16" id="KW-0560">Oxidoreductase</keyword>
<dbReference type="Proteomes" id="UP000199612">
    <property type="component" value="Unassembled WGS sequence"/>
</dbReference>
<dbReference type="RefSeq" id="WP_027109179.1">
    <property type="nucleotide sequence ID" value="NZ_FOLT01000002.1"/>
</dbReference>
<keyword evidence="10 16" id="KW-0476">Mercury</keyword>
<dbReference type="SUPFAM" id="SSF51905">
    <property type="entry name" value="FAD/NAD(P)-binding domain"/>
    <property type="match status" value="1"/>
</dbReference>
<dbReference type="InterPro" id="IPR016156">
    <property type="entry name" value="FAD/NAD-linked_Rdtase_dimer_sf"/>
</dbReference>
<dbReference type="GO" id="GO:0045340">
    <property type="term" value="F:mercury ion binding"/>
    <property type="evidence" value="ECO:0007669"/>
    <property type="project" value="InterPro"/>
</dbReference>
<evidence type="ECO:0000256" key="10">
    <source>
        <dbReference type="ARBA" id="ARBA00022914"/>
    </source>
</evidence>
<dbReference type="OrthoDB" id="9800167at2"/>
<gene>
    <name evidence="19" type="primary">merA</name>
    <name evidence="21" type="ORF">SAMN04488102_102252</name>
</gene>
<keyword evidence="9 16" id="KW-0521">NADP</keyword>
<feature type="binding site" evidence="17">
    <location>
        <begin position="258"/>
        <end position="265"/>
    </location>
    <ligand>
        <name>NAD(+)</name>
        <dbReference type="ChEBI" id="CHEBI:57540"/>
    </ligand>
</feature>
<comment type="function">
    <text evidence="16">Resistance to Hg(2+) in bacteria appears to be governed by a specialized system which includes mercuric reductase. MerA protein is responsible for volatilizing mercury as Hg(0).</text>
</comment>
<dbReference type="PANTHER" id="PTHR43014:SF4">
    <property type="entry name" value="PYRIDINE NUCLEOTIDE-DISULFIDE OXIDOREDUCTASE RCLA-RELATED"/>
    <property type="match status" value="1"/>
</dbReference>
<dbReference type="SUPFAM" id="SSF55008">
    <property type="entry name" value="HMA, heavy metal-associated domain"/>
    <property type="match status" value="1"/>
</dbReference>
<feature type="binding site" evidence="17">
    <location>
        <position position="348"/>
    </location>
    <ligand>
        <name>NAD(+)</name>
        <dbReference type="ChEBI" id="CHEBI:57540"/>
    </ligand>
</feature>
<dbReference type="AlphaFoldDB" id="A0A1I1FUJ0"/>
<dbReference type="InterPro" id="IPR006121">
    <property type="entry name" value="HMA_dom"/>
</dbReference>
<evidence type="ECO:0000256" key="4">
    <source>
        <dbReference type="ARBA" id="ARBA00014791"/>
    </source>
</evidence>
<evidence type="ECO:0000256" key="3">
    <source>
        <dbReference type="ARBA" id="ARBA00012661"/>
    </source>
</evidence>
<keyword evidence="6 16" id="KW-0285">Flavoprotein</keyword>
<feature type="binding site" evidence="17">
    <location>
        <position position="133"/>
    </location>
    <ligand>
        <name>FAD</name>
        <dbReference type="ChEBI" id="CHEBI:57692"/>
    </ligand>
</feature>
<comment type="cofactor">
    <cofactor evidence="16 17 19">
        <name>FAD</name>
        <dbReference type="ChEBI" id="CHEBI:57692"/>
    </cofactor>
    <text evidence="16 17 19">Binds 1 FAD per subunit.</text>
</comment>
<reference evidence="22" key="1">
    <citation type="submission" date="2016-10" db="EMBL/GenBank/DDBJ databases">
        <authorList>
            <person name="Varghese N."/>
            <person name="Submissions S."/>
        </authorList>
    </citation>
    <scope>NUCLEOTIDE SEQUENCE [LARGE SCALE GENOMIC DNA]</scope>
    <source>
        <strain evidence="22">DSM 23664</strain>
    </source>
</reference>
<evidence type="ECO:0000256" key="12">
    <source>
        <dbReference type="ARBA" id="ARBA00023157"/>
    </source>
</evidence>
<dbReference type="PRINTS" id="PR00368">
    <property type="entry name" value="FADPNR"/>
</dbReference>
<name>A0A1I1FUJ0_9LACT</name>
<dbReference type="GO" id="GO:0016152">
    <property type="term" value="F:mercury (II) reductase (NADP+) activity"/>
    <property type="evidence" value="ECO:0007669"/>
    <property type="project" value="UniProtKB-UniRule"/>
</dbReference>
<sequence>MKKYKVSIQGMTCASCENHVTMALENIGAKDIKTNYRQGETEFNLSESVEINSIEKAIEQSNYQIEKIEKIASQSNLILKNEKEYDYDFLIIGSGSAAFSAAIQATKYGAKVGMVERHTIGGTCVNVGCVPSKTLLRAGTINHLAKKNPFHGLNTMAGEVDLKSLVKQKDELVSGMRQEKYIDLIDEYGFDLIEGEAKFVGSDVVEVNGEELKAKRFLIATGATSFIPEIPGIEKIDYLTSTTLLELDEVPERLTVIGSGYIGLELGQLFHNLGSKVTLIQRSERLLKDYDLEVSETVEKALHEQGIQVITGINYEWVEQDGDIKKLTVTKNGKQKTFESDQLLIATGRKPNTEALNLDVAGVKIGINNEIMMNDFGQTSNQHIYSAGDVTLGPQFVYVAAHEGKIVADNAVGGLNRKIDLSVVPGVIFTNPGVGTVGLTEEQANDKGIDVKTSILDLDNVPRALVNHDATGLIKLVINAQNQQIIGVHIVAENAGEVIYAGTLAVKFGLTVEDLTDTMAPYLTMAEGLKLAALGYNNDVSKLSCCAG</sequence>
<dbReference type="Pfam" id="PF02852">
    <property type="entry name" value="Pyr_redox_dim"/>
    <property type="match status" value="1"/>
</dbReference>
<accession>A0A1I1FUJ0</accession>
<dbReference type="FunFam" id="3.30.390.30:FF:000001">
    <property type="entry name" value="Dihydrolipoyl dehydrogenase"/>
    <property type="match status" value="1"/>
</dbReference>
<dbReference type="InterPro" id="IPR021179">
    <property type="entry name" value="Mercury_reductase_MerA"/>
</dbReference>
<dbReference type="GO" id="GO:0003955">
    <property type="term" value="F:NAD(P)H dehydrogenase (quinone) activity"/>
    <property type="evidence" value="ECO:0007669"/>
    <property type="project" value="TreeGrafter"/>
</dbReference>
<dbReference type="InterPro" id="IPR001100">
    <property type="entry name" value="Pyr_nuc-diS_OxRdtase"/>
</dbReference>
<protein>
    <recommendedName>
        <fullName evidence="4 16">Mercuric reductase</fullName>
        <ecNumber evidence="3 16">1.16.1.1</ecNumber>
    </recommendedName>
    <alternativeName>
        <fullName evidence="14 16">Hg(II) reductase</fullName>
    </alternativeName>
</protein>
<keyword evidence="13" id="KW-0676">Redox-active center</keyword>
<dbReference type="NCBIfam" id="TIGR02053">
    <property type="entry name" value="MerA"/>
    <property type="match status" value="1"/>
</dbReference>
<evidence type="ECO:0000259" key="20">
    <source>
        <dbReference type="PROSITE" id="PS50846"/>
    </source>
</evidence>
<dbReference type="PIRSF" id="PIRSF000350">
    <property type="entry name" value="Mercury_reductase_MerA"/>
    <property type="match status" value="1"/>
</dbReference>
<evidence type="ECO:0000256" key="5">
    <source>
        <dbReference type="ARBA" id="ARBA00022466"/>
    </source>
</evidence>
<dbReference type="GO" id="GO:0050661">
    <property type="term" value="F:NADP binding"/>
    <property type="evidence" value="ECO:0007669"/>
    <property type="project" value="InterPro"/>
</dbReference>
<dbReference type="InterPro" id="IPR036188">
    <property type="entry name" value="FAD/NAD-bd_sf"/>
</dbReference>
<evidence type="ECO:0000313" key="21">
    <source>
        <dbReference type="EMBL" id="SFC02975.1"/>
    </source>
</evidence>
<dbReference type="PROSITE" id="PS50846">
    <property type="entry name" value="HMA_2"/>
    <property type="match status" value="1"/>
</dbReference>
<dbReference type="GO" id="GO:0050787">
    <property type="term" value="P:detoxification of mercury ion"/>
    <property type="evidence" value="ECO:0007669"/>
    <property type="project" value="InterPro"/>
</dbReference>
<dbReference type="Pfam" id="PF00403">
    <property type="entry name" value="HMA"/>
    <property type="match status" value="1"/>
</dbReference>
<evidence type="ECO:0000256" key="1">
    <source>
        <dbReference type="ARBA" id="ARBA00007532"/>
    </source>
</evidence>
<evidence type="ECO:0000256" key="11">
    <source>
        <dbReference type="ARBA" id="ARBA00023002"/>
    </source>
</evidence>
<comment type="similarity">
    <text evidence="1 16 19">Belongs to the class-I pyridine nucleotide-disulfide oxidoreductase family.</text>
</comment>
<keyword evidence="12" id="KW-1015">Disulfide bond</keyword>
<keyword evidence="5 16" id="KW-0475">Mercuric resistance</keyword>
<keyword evidence="17" id="KW-0520">NAD</keyword>
<dbReference type="STRING" id="753702.SAMN04488102_102252"/>
<dbReference type="InterPro" id="IPR012999">
    <property type="entry name" value="Pyr_OxRdtase_I_AS"/>
</dbReference>
<feature type="domain" description="HMA" evidence="20">
    <location>
        <begin position="2"/>
        <end position="66"/>
    </location>
</feature>
<dbReference type="InterPro" id="IPR004099">
    <property type="entry name" value="Pyr_nucl-diS_OxRdtase_dimer"/>
</dbReference>
<keyword evidence="8 16" id="KW-0274">FAD</keyword>
<dbReference type="GO" id="GO:0016668">
    <property type="term" value="F:oxidoreductase activity, acting on a sulfur group of donors, NAD(P) as acceptor"/>
    <property type="evidence" value="ECO:0007669"/>
    <property type="project" value="UniProtKB-UniRule"/>
</dbReference>
<evidence type="ECO:0000256" key="2">
    <source>
        <dbReference type="ARBA" id="ARBA00011738"/>
    </source>
</evidence>
<comment type="catalytic activity">
    <reaction evidence="15 16 19">
        <text>Hg + NADP(+) + H(+) = Hg(2+) + NADPH</text>
        <dbReference type="Rhea" id="RHEA:23856"/>
        <dbReference type="ChEBI" id="CHEBI:15378"/>
        <dbReference type="ChEBI" id="CHEBI:16170"/>
        <dbReference type="ChEBI" id="CHEBI:16793"/>
        <dbReference type="ChEBI" id="CHEBI:57783"/>
        <dbReference type="ChEBI" id="CHEBI:58349"/>
        <dbReference type="EC" id="1.16.1.1"/>
    </reaction>
</comment>
<feature type="disulfide bond" description="Redox-active" evidence="18">
    <location>
        <begin position="124"/>
        <end position="129"/>
    </location>
</feature>
<dbReference type="PRINTS" id="PR00411">
    <property type="entry name" value="PNDRDTASEI"/>
</dbReference>
<dbReference type="Gene3D" id="3.50.50.60">
    <property type="entry name" value="FAD/NAD(P)-binding domain"/>
    <property type="match status" value="2"/>
</dbReference>
<evidence type="ECO:0000256" key="17">
    <source>
        <dbReference type="PIRSR" id="PIRSR000350-3"/>
    </source>
</evidence>
<evidence type="ECO:0000256" key="19">
    <source>
        <dbReference type="RuleBase" id="RU361223"/>
    </source>
</evidence>
<evidence type="ECO:0000256" key="16">
    <source>
        <dbReference type="PIRNR" id="PIRNR000350"/>
    </source>
</evidence>
<dbReference type="Gene3D" id="3.30.70.100">
    <property type="match status" value="1"/>
</dbReference>
<dbReference type="InterPro" id="IPR036163">
    <property type="entry name" value="HMA_dom_sf"/>
</dbReference>
<evidence type="ECO:0000256" key="8">
    <source>
        <dbReference type="ARBA" id="ARBA00022827"/>
    </source>
</evidence>
<evidence type="ECO:0000256" key="15">
    <source>
        <dbReference type="ARBA" id="ARBA00048984"/>
    </source>
</evidence>
<keyword evidence="22" id="KW-1185">Reference proteome</keyword>
<dbReference type="PROSITE" id="PS00076">
    <property type="entry name" value="PYRIDINE_REDOX_1"/>
    <property type="match status" value="1"/>
</dbReference>
<dbReference type="PANTHER" id="PTHR43014">
    <property type="entry name" value="MERCURIC REDUCTASE"/>
    <property type="match status" value="1"/>
</dbReference>
<dbReference type="GO" id="GO:0050660">
    <property type="term" value="F:flavin adenine dinucleotide binding"/>
    <property type="evidence" value="ECO:0007669"/>
    <property type="project" value="UniProtKB-UniRule"/>
</dbReference>
<dbReference type="SUPFAM" id="SSF55424">
    <property type="entry name" value="FAD/NAD-linked reductases, dimerisation (C-terminal) domain"/>
    <property type="match status" value="1"/>
</dbReference>
<feature type="binding site" evidence="17">
    <location>
        <position position="389"/>
    </location>
    <ligand>
        <name>FAD</name>
        <dbReference type="ChEBI" id="CHEBI:57692"/>
    </ligand>
</feature>
<evidence type="ECO:0000256" key="6">
    <source>
        <dbReference type="ARBA" id="ARBA00022630"/>
    </source>
</evidence>
<proteinExistence type="inferred from homology"/>
<evidence type="ECO:0000256" key="18">
    <source>
        <dbReference type="PIRSR" id="PIRSR000350-4"/>
    </source>
</evidence>
<dbReference type="Pfam" id="PF07992">
    <property type="entry name" value="Pyr_redox_2"/>
    <property type="match status" value="1"/>
</dbReference>
<comment type="subunit">
    <text evidence="2 16 19">Homodimer.</text>
</comment>
<organism evidence="21 22">
    <name type="scientific">Alkalibacterium subtropicum</name>
    <dbReference type="NCBI Taxonomy" id="753702"/>
    <lineage>
        <taxon>Bacteria</taxon>
        <taxon>Bacillati</taxon>
        <taxon>Bacillota</taxon>
        <taxon>Bacilli</taxon>
        <taxon>Lactobacillales</taxon>
        <taxon>Carnobacteriaceae</taxon>
        <taxon>Alkalibacterium</taxon>
    </lineage>
</organism>
<evidence type="ECO:0000313" key="22">
    <source>
        <dbReference type="Proteomes" id="UP000199612"/>
    </source>
</evidence>